<dbReference type="InterPro" id="IPR051466">
    <property type="entry name" value="D-amino_acid_metab_enzyme"/>
</dbReference>
<protein>
    <submittedName>
        <fullName evidence="4">D-serine deaminase-like pyridoxal phosphate-dependent protein</fullName>
    </submittedName>
</protein>
<evidence type="ECO:0000259" key="3">
    <source>
        <dbReference type="SMART" id="SM01119"/>
    </source>
</evidence>
<dbReference type="PANTHER" id="PTHR28004">
    <property type="entry name" value="ZGC:162816-RELATED"/>
    <property type="match status" value="1"/>
</dbReference>
<dbReference type="Pfam" id="PF14031">
    <property type="entry name" value="D-ser_dehydrat"/>
    <property type="match status" value="1"/>
</dbReference>
<dbReference type="AlphaFoldDB" id="A0A7W8YAT1"/>
<proteinExistence type="inferred from homology"/>
<gene>
    <name evidence="4" type="ORF">BKA12_001190</name>
</gene>
<dbReference type="SUPFAM" id="SSF51419">
    <property type="entry name" value="PLP-binding barrel"/>
    <property type="match status" value="1"/>
</dbReference>
<dbReference type="Gene3D" id="2.40.37.20">
    <property type="entry name" value="D-serine dehydratase-like domain"/>
    <property type="match status" value="1"/>
</dbReference>
<comment type="caution">
    <text evidence="4">The sequence shown here is derived from an EMBL/GenBank/DDBJ whole genome shotgun (WGS) entry which is preliminary data.</text>
</comment>
<dbReference type="InterPro" id="IPR001608">
    <property type="entry name" value="Ala_racemase_N"/>
</dbReference>
<name>A0A7W8YAT1_9MICC</name>
<reference evidence="4 5" key="1">
    <citation type="submission" date="2020-08" db="EMBL/GenBank/DDBJ databases">
        <title>Sequencing the genomes of 1000 actinobacteria strains.</title>
        <authorList>
            <person name="Klenk H.-P."/>
        </authorList>
    </citation>
    <scope>NUCLEOTIDE SEQUENCE [LARGE SCALE GENOMIC DNA]</scope>
    <source>
        <strain evidence="4 5">DSM 23694</strain>
    </source>
</reference>
<dbReference type="Proteomes" id="UP000523863">
    <property type="component" value="Unassembled WGS sequence"/>
</dbReference>
<dbReference type="Pfam" id="PF01168">
    <property type="entry name" value="Ala_racemase_N"/>
    <property type="match status" value="1"/>
</dbReference>
<feature type="domain" description="D-serine dehydratase-like" evidence="3">
    <location>
        <begin position="258"/>
        <end position="354"/>
    </location>
</feature>
<dbReference type="GO" id="GO:0008721">
    <property type="term" value="F:D-serine ammonia-lyase activity"/>
    <property type="evidence" value="ECO:0007669"/>
    <property type="project" value="TreeGrafter"/>
</dbReference>
<organism evidence="4 5">
    <name type="scientific">Neomicrococcus lactis</name>
    <dbReference type="NCBI Taxonomy" id="732241"/>
    <lineage>
        <taxon>Bacteria</taxon>
        <taxon>Bacillati</taxon>
        <taxon>Actinomycetota</taxon>
        <taxon>Actinomycetes</taxon>
        <taxon>Micrococcales</taxon>
        <taxon>Micrococcaceae</taxon>
        <taxon>Neomicrococcus</taxon>
    </lineage>
</organism>
<dbReference type="InterPro" id="IPR042208">
    <property type="entry name" value="D-ser_dehydrat-like_sf"/>
</dbReference>
<comment type="similarity">
    <text evidence="1">Belongs to the DSD1 family.</text>
</comment>
<evidence type="ECO:0000256" key="2">
    <source>
        <dbReference type="ARBA" id="ARBA00023239"/>
    </source>
</evidence>
<keyword evidence="2" id="KW-0456">Lyase</keyword>
<dbReference type="SMART" id="SM01119">
    <property type="entry name" value="D-ser_dehydrat"/>
    <property type="match status" value="1"/>
</dbReference>
<evidence type="ECO:0000256" key="1">
    <source>
        <dbReference type="ARBA" id="ARBA00005323"/>
    </source>
</evidence>
<keyword evidence="5" id="KW-1185">Reference proteome</keyword>
<dbReference type="InterPro" id="IPR029066">
    <property type="entry name" value="PLP-binding_barrel"/>
</dbReference>
<dbReference type="GO" id="GO:0036088">
    <property type="term" value="P:D-serine catabolic process"/>
    <property type="evidence" value="ECO:0007669"/>
    <property type="project" value="TreeGrafter"/>
</dbReference>
<dbReference type="RefSeq" id="WP_183641465.1">
    <property type="nucleotide sequence ID" value="NZ_JACHBL010000001.1"/>
</dbReference>
<sequence>MFHDQPTPFLSVDKAVMTANIARMAKFAAARGVSLRPHAKTHKSWDIARLQVQHGAVGLTVATVSEAEAFARGGFSDLLIAYPLWIDEAKAARIVALLSTTTKLAIGVDSTVSATRLGEYLSTAEHADRLRVLVEVDSGHHRSGVTPERAGDVALAAQRAGLVVDGIFTFPGHGYGLSESRERAAQDEVRALAIARDSLLTSGVNCRVVSGGSTPTAALVNPQFSGADPVINELRPGVYVFNDAQQWEIGSCQPAEIALSVVATVVSMRDNRVVVDAGSKVLGADRAAWSTGHGRLLDYPEARIVALSEHHATIEFGGVPAGSEQPLEYGDRLRLVPNHVCNAVNLVDHYFVSSSAPDAPHLEEQWQVHARGANT</sequence>
<evidence type="ECO:0000313" key="5">
    <source>
        <dbReference type="Proteomes" id="UP000523863"/>
    </source>
</evidence>
<dbReference type="EMBL" id="JACHBL010000001">
    <property type="protein sequence ID" value="MBB5598110.1"/>
    <property type="molecule type" value="Genomic_DNA"/>
</dbReference>
<dbReference type="Gene3D" id="3.20.20.10">
    <property type="entry name" value="Alanine racemase"/>
    <property type="match status" value="1"/>
</dbReference>
<accession>A0A7W8YAT1</accession>
<dbReference type="InterPro" id="IPR026956">
    <property type="entry name" value="D-ser_dehydrat-like_dom"/>
</dbReference>
<dbReference type="PANTHER" id="PTHR28004:SF2">
    <property type="entry name" value="D-SERINE DEHYDRATASE"/>
    <property type="match status" value="1"/>
</dbReference>
<evidence type="ECO:0000313" key="4">
    <source>
        <dbReference type="EMBL" id="MBB5598110.1"/>
    </source>
</evidence>